<dbReference type="Pfam" id="PF00158">
    <property type="entry name" value="Sigma54_activat"/>
    <property type="match status" value="1"/>
</dbReference>
<keyword evidence="1" id="KW-0547">Nucleotide-binding</keyword>
<dbReference type="InterPro" id="IPR030828">
    <property type="entry name" value="HTH_TyrR"/>
</dbReference>
<dbReference type="SUPFAM" id="SSF46689">
    <property type="entry name" value="Homeodomain-like"/>
    <property type="match status" value="1"/>
</dbReference>
<dbReference type="GO" id="GO:0006355">
    <property type="term" value="P:regulation of DNA-templated transcription"/>
    <property type="evidence" value="ECO:0007669"/>
    <property type="project" value="InterPro"/>
</dbReference>
<name>A0A437SA32_9FIRM</name>
<comment type="caution">
    <text evidence="6">The sequence shown here is derived from an EMBL/GenBank/DDBJ whole genome shotgun (WGS) entry which is preliminary data.</text>
</comment>
<dbReference type="InterPro" id="IPR003593">
    <property type="entry name" value="AAA+_ATPase"/>
</dbReference>
<dbReference type="InterPro" id="IPR027417">
    <property type="entry name" value="P-loop_NTPase"/>
</dbReference>
<dbReference type="OrthoDB" id="5411866at2"/>
<dbReference type="Pfam" id="PF25601">
    <property type="entry name" value="AAA_lid_14"/>
    <property type="match status" value="1"/>
</dbReference>
<evidence type="ECO:0000256" key="3">
    <source>
        <dbReference type="ARBA" id="ARBA00022840"/>
    </source>
</evidence>
<accession>A0A437SA32</accession>
<protein>
    <recommendedName>
        <fullName evidence="4">HTH-type transcriptional regulatory protein TyrR</fullName>
    </recommendedName>
</protein>
<dbReference type="PANTHER" id="PTHR32071">
    <property type="entry name" value="TRANSCRIPTIONAL REGULATORY PROTEIN"/>
    <property type="match status" value="1"/>
</dbReference>
<dbReference type="InterPro" id="IPR002078">
    <property type="entry name" value="Sigma_54_int"/>
</dbReference>
<dbReference type="SMART" id="SM00382">
    <property type="entry name" value="AAA"/>
    <property type="match status" value="1"/>
</dbReference>
<feature type="domain" description="Sigma-54 factor interaction" evidence="5">
    <location>
        <begin position="201"/>
        <end position="431"/>
    </location>
</feature>
<organism evidence="6 7">
    <name type="scientific">Anaerosphaera multitolerans</name>
    <dbReference type="NCBI Taxonomy" id="2487351"/>
    <lineage>
        <taxon>Bacteria</taxon>
        <taxon>Bacillati</taxon>
        <taxon>Bacillota</taxon>
        <taxon>Tissierellia</taxon>
        <taxon>Tissierellales</taxon>
        <taxon>Peptoniphilaceae</taxon>
        <taxon>Anaerosphaera</taxon>
    </lineage>
</organism>
<evidence type="ECO:0000259" key="5">
    <source>
        <dbReference type="PROSITE" id="PS50045"/>
    </source>
</evidence>
<dbReference type="Gene3D" id="1.10.8.60">
    <property type="match status" value="1"/>
</dbReference>
<dbReference type="SUPFAM" id="SSF52540">
    <property type="entry name" value="P-loop containing nucleoside triphosphate hydrolases"/>
    <property type="match status" value="1"/>
</dbReference>
<evidence type="ECO:0000256" key="4">
    <source>
        <dbReference type="ARBA" id="ARBA00029500"/>
    </source>
</evidence>
<dbReference type="Pfam" id="PF18024">
    <property type="entry name" value="HTH_50"/>
    <property type="match status" value="1"/>
</dbReference>
<dbReference type="GO" id="GO:0003677">
    <property type="term" value="F:DNA binding"/>
    <property type="evidence" value="ECO:0007669"/>
    <property type="project" value="UniProtKB-KW"/>
</dbReference>
<dbReference type="Gene3D" id="3.30.70.260">
    <property type="match status" value="1"/>
</dbReference>
<dbReference type="InterPro" id="IPR058031">
    <property type="entry name" value="AAA_lid_NorR"/>
</dbReference>
<dbReference type="Proteomes" id="UP000288812">
    <property type="component" value="Unassembled WGS sequence"/>
</dbReference>
<dbReference type="FunFam" id="3.40.50.300:FF:000006">
    <property type="entry name" value="DNA-binding transcriptional regulator NtrC"/>
    <property type="match status" value="1"/>
</dbReference>
<dbReference type="InterPro" id="IPR009057">
    <property type="entry name" value="Homeodomain-like_sf"/>
</dbReference>
<dbReference type="PROSITE" id="PS50045">
    <property type="entry name" value="SIGMA54_INTERACT_4"/>
    <property type="match status" value="1"/>
</dbReference>
<dbReference type="AlphaFoldDB" id="A0A437SA32"/>
<keyword evidence="2" id="KW-0058">Aromatic hydrocarbons catabolism</keyword>
<dbReference type="EMBL" id="RLIH01000001">
    <property type="protein sequence ID" value="RVU55667.1"/>
    <property type="molecule type" value="Genomic_DNA"/>
</dbReference>
<evidence type="ECO:0000313" key="7">
    <source>
        <dbReference type="Proteomes" id="UP000288812"/>
    </source>
</evidence>
<reference evidence="6 7" key="1">
    <citation type="submission" date="2018-11" db="EMBL/GenBank/DDBJ databases">
        <title>Genome sequencing and assembly of Anaerosphaera sp. nov., GS7-6-2.</title>
        <authorList>
            <person name="Rettenmaier R."/>
            <person name="Liebl W."/>
            <person name="Zverlov V."/>
        </authorList>
    </citation>
    <scope>NUCLEOTIDE SEQUENCE [LARGE SCALE GENOMIC DNA]</scope>
    <source>
        <strain evidence="6 7">GS7-6-2</strain>
    </source>
</reference>
<evidence type="ECO:0000313" key="6">
    <source>
        <dbReference type="EMBL" id="RVU55667.1"/>
    </source>
</evidence>
<proteinExistence type="predicted"/>
<evidence type="ECO:0000256" key="2">
    <source>
        <dbReference type="ARBA" id="ARBA00022797"/>
    </source>
</evidence>
<keyword evidence="3" id="KW-0067">ATP-binding</keyword>
<dbReference type="GO" id="GO:0005524">
    <property type="term" value="F:ATP binding"/>
    <property type="evidence" value="ECO:0007669"/>
    <property type="project" value="UniProtKB-KW"/>
</dbReference>
<dbReference type="Gene3D" id="3.40.50.300">
    <property type="entry name" value="P-loop containing nucleotide triphosphate hydrolases"/>
    <property type="match status" value="1"/>
</dbReference>
<dbReference type="CDD" id="cd00009">
    <property type="entry name" value="AAA"/>
    <property type="match status" value="1"/>
</dbReference>
<sequence length="510" mass="58226">MEIIRIKIIFHINRPHLTFDILSILKKYDVYIISMEVYSNIIYLKLPYISEDALKIIEKEWKEVYGFDYMEIVDIMAFEEKDIELKGVLNLLNEGVVMLSTKGVVEYFNNEALDALKGLEVGAEISKFIADSDLAEYIGGNGSIRSFNSFKDKKIDLETGTYLLSINDLYSEERIFCGFLLTLKEAVLGYSFDNYITFEDIIGEDENFIKVTEAAKSFAYMDNPILLKGEVGTGKEMFARAIHAESDRASKPFVGINCATIPEELLESDLFGYESGGIEGVKGGSKRGIFDLTNGGTVFLDEIGEMNIHLQTKLLEVIRDKKLKPIGSDREIDLNVKIIAATSKDLERAIEEKKFRQDLYNRLNVFTLEIPSIRQRPRDFDIIIDHFLKVISNRYDRGNLKLSQEAKEKLKLYSWPGNIRELQSVLERAIVLSKSEEIKEEDIIFDSEAKDGVAKCSDLNSAVSAFERNFILKALRKNPSVRAAAKELNVTHTLLLNRIKKYEIEDEEWK</sequence>
<dbReference type="Gene3D" id="1.10.10.60">
    <property type="entry name" value="Homeodomain-like"/>
    <property type="match status" value="1"/>
</dbReference>
<evidence type="ECO:0000256" key="1">
    <source>
        <dbReference type="ARBA" id="ARBA00022741"/>
    </source>
</evidence>
<keyword evidence="7" id="KW-1185">Reference proteome</keyword>
<gene>
    <name evidence="6" type="ORF">EF514_00180</name>
</gene>